<proteinExistence type="predicted"/>
<dbReference type="AlphaFoldDB" id="A0A2J7ZS62"/>
<comment type="caution">
    <text evidence="7">The sequence shown here is derived from an EMBL/GenBank/DDBJ whole genome shotgun (WGS) entry which is preliminary data.</text>
</comment>
<reference evidence="7 8" key="1">
    <citation type="journal article" date="2017" name="Mol. Biol. Evol.">
        <title>The 4-celled Tetrabaena socialis nuclear genome reveals the essential components for genetic control of cell number at the origin of multicellularity in the volvocine lineage.</title>
        <authorList>
            <person name="Featherston J."/>
            <person name="Arakaki Y."/>
            <person name="Hanschen E.R."/>
            <person name="Ferris P.J."/>
            <person name="Michod R.E."/>
            <person name="Olson B.J.S.C."/>
            <person name="Nozaki H."/>
            <person name="Durand P.M."/>
        </authorList>
    </citation>
    <scope>NUCLEOTIDE SEQUENCE [LARGE SCALE GENOMIC DNA]</scope>
    <source>
        <strain evidence="7 8">NIES-571</strain>
    </source>
</reference>
<keyword evidence="2 4" id="KW-0863">Zinc-finger</keyword>
<keyword evidence="3" id="KW-0862">Zinc</keyword>
<feature type="compositionally biased region" description="Low complexity" evidence="5">
    <location>
        <begin position="479"/>
        <end position="513"/>
    </location>
</feature>
<dbReference type="Gene3D" id="6.10.140.2220">
    <property type="match status" value="1"/>
</dbReference>
<keyword evidence="8" id="KW-1185">Reference proteome</keyword>
<feature type="compositionally biased region" description="Low complexity" evidence="5">
    <location>
        <begin position="956"/>
        <end position="979"/>
    </location>
</feature>
<feature type="region of interest" description="Disordered" evidence="5">
    <location>
        <begin position="683"/>
        <end position="706"/>
    </location>
</feature>
<dbReference type="OrthoDB" id="552473at2759"/>
<dbReference type="EMBL" id="PGGS01000553">
    <property type="protein sequence ID" value="PNH03070.1"/>
    <property type="molecule type" value="Genomic_DNA"/>
</dbReference>
<feature type="region of interest" description="Disordered" evidence="5">
    <location>
        <begin position="946"/>
        <end position="979"/>
    </location>
</feature>
<protein>
    <recommendedName>
        <fullName evidence="6">MYND-type domain-containing protein</fullName>
    </recommendedName>
</protein>
<evidence type="ECO:0000256" key="5">
    <source>
        <dbReference type="SAM" id="MobiDB-lite"/>
    </source>
</evidence>
<feature type="region of interest" description="Disordered" evidence="5">
    <location>
        <begin position="1"/>
        <end position="27"/>
    </location>
</feature>
<evidence type="ECO:0000313" key="8">
    <source>
        <dbReference type="Proteomes" id="UP000236333"/>
    </source>
</evidence>
<sequence length="1209" mass="122388">MAPRRRDRGAARPGAAASYFSSPADDRTARRSLRELLDAAQALSRSPAGWPLRPGPQLQAAAEACKALSTLCNSSAEGPAALLRLLWAPAETRAALLQLHALLLRVLASPTAVAAMEQSERTRHLQLLSTMSTELMWVFRFLGVRADAAADGAAGEAETAAAATVALAVQMDLLPACCALLAAGRSDPRLLLPTWERMQVVDVLYRAFDLLPVLEGAAAACAGELASGGQGLPHALPGLEAGGLLEALACCRAAEHIAWAVMELGLGGVAAVAAARSQSQALGSAAASPEQKEAKLLAACARTLRAQLVVLVFHLAPLDWEASCVAWTPGAAGNSDPSTSCAAASESACGQEEDQRTAARATAAVRAIMSGPCLQYALAAHVVAQLAAADGGTRYGLAEGQTLPSDYVGSQPPGQRRGAAAPQCLCAGGLLAAVQLWAWCLLQSPPVQLAPCSHRAVRTLSLRLARVAVSSAVHHTAMRQPQQPQQQQQQPQPGPQQRCRQRQGQAESRAGMQGDAGGGTAGRCPPAAAASADGGSGASDGVPATLLPVQQVIVPLEERGCKALVFDALRCAALTMRRPTVLYGRPLASGGDEGAAADSAAAEWWGTAVQVLHLVASQCLEDVHAGVPEPWRLPEHALHSLLVHVPAWPAGHLAPSPPPNLAAALSAGYLPLLERLLRAVQHSHEQHEMAPGASTAATTAATTATPGPSELLQPVCAWPLLGRLMAYGEPRQAAALLATTAKLIGRLSVGMREEQAAALSRSVLSGDRAGPCGGGVQAVLRKLPLQDMLCWLAAAAEQQQPHGSPAENEPAATTAVAAGRTGKEDGTVPTSAAMAEGSGGAAAVACAAASGPPPGQGAAQGPVREGDSPACALDIAPPLPLHGPQWQLLSMIACAVRRWLPALSRLAVADGSMQAVAAPGSEPAGVTAAGHVLRWVPVLVHAAAQQEEGEQGPGAGASPPAAPAPASASSADGSVPAAGGRPPAWRRLLLADVDVVGLLGRTLRQLGAAGGDEAAAGVSAAPLEAAERLHEACVALECVAAAFPREVAAALADGRLPPLHRAPEALLGGAAAPLLPPAQLQQRERLLSALDDAAAGASAAASQSAAAAAAKLLPDPCVGGDGTAPASKMGALLLAAAAEAPGERGALPPTCSNPLCASLAGDSEADLTLRACGGCGRPRYCCPACQKAHWRAGHRAECVRPRGGGGAAS</sequence>
<feature type="domain" description="MYND-type" evidence="6">
    <location>
        <begin position="1153"/>
        <end position="1198"/>
    </location>
</feature>
<evidence type="ECO:0000256" key="3">
    <source>
        <dbReference type="ARBA" id="ARBA00022833"/>
    </source>
</evidence>
<feature type="compositionally biased region" description="Low complexity" evidence="5">
    <location>
        <begin position="690"/>
        <end position="706"/>
    </location>
</feature>
<evidence type="ECO:0000259" key="6">
    <source>
        <dbReference type="PROSITE" id="PS50865"/>
    </source>
</evidence>
<feature type="compositionally biased region" description="Low complexity" evidence="5">
    <location>
        <begin position="522"/>
        <end position="538"/>
    </location>
</feature>
<organism evidence="7 8">
    <name type="scientific">Tetrabaena socialis</name>
    <dbReference type="NCBI Taxonomy" id="47790"/>
    <lineage>
        <taxon>Eukaryota</taxon>
        <taxon>Viridiplantae</taxon>
        <taxon>Chlorophyta</taxon>
        <taxon>core chlorophytes</taxon>
        <taxon>Chlorophyceae</taxon>
        <taxon>CS clade</taxon>
        <taxon>Chlamydomonadales</taxon>
        <taxon>Tetrabaenaceae</taxon>
        <taxon>Tetrabaena</taxon>
    </lineage>
</organism>
<dbReference type="SUPFAM" id="SSF144232">
    <property type="entry name" value="HIT/MYND zinc finger-like"/>
    <property type="match status" value="1"/>
</dbReference>
<evidence type="ECO:0000256" key="2">
    <source>
        <dbReference type="ARBA" id="ARBA00022771"/>
    </source>
</evidence>
<evidence type="ECO:0000313" key="7">
    <source>
        <dbReference type="EMBL" id="PNH03070.1"/>
    </source>
</evidence>
<dbReference type="GO" id="GO:0008270">
    <property type="term" value="F:zinc ion binding"/>
    <property type="evidence" value="ECO:0007669"/>
    <property type="project" value="UniProtKB-KW"/>
</dbReference>
<dbReference type="Pfam" id="PF01753">
    <property type="entry name" value="zf-MYND"/>
    <property type="match status" value="1"/>
</dbReference>
<evidence type="ECO:0000256" key="4">
    <source>
        <dbReference type="PROSITE-ProRule" id="PRU00134"/>
    </source>
</evidence>
<feature type="region of interest" description="Disordered" evidence="5">
    <location>
        <begin position="473"/>
        <end position="538"/>
    </location>
</feature>
<dbReference type="InterPro" id="IPR002893">
    <property type="entry name" value="Znf_MYND"/>
</dbReference>
<name>A0A2J7ZS62_9CHLO</name>
<dbReference type="PROSITE" id="PS50865">
    <property type="entry name" value="ZF_MYND_2"/>
    <property type="match status" value="1"/>
</dbReference>
<accession>A0A2J7ZS62</accession>
<evidence type="ECO:0000256" key="1">
    <source>
        <dbReference type="ARBA" id="ARBA00022723"/>
    </source>
</evidence>
<dbReference type="Proteomes" id="UP000236333">
    <property type="component" value="Unassembled WGS sequence"/>
</dbReference>
<keyword evidence="1" id="KW-0479">Metal-binding</keyword>
<gene>
    <name evidence="7" type="ORF">TSOC_010905</name>
</gene>